<reference evidence="3" key="1">
    <citation type="submission" date="2014-03" db="EMBL/GenBank/DDBJ databases">
        <title>The Genome Sequence of Puccinia striiformis f. sp. tritici PST-78.</title>
        <authorList>
            <consortium name="The Broad Institute Genome Sequencing Platform"/>
            <person name="Cuomo C."/>
            <person name="Hulbert S."/>
            <person name="Chen X."/>
            <person name="Walker B."/>
            <person name="Young S.K."/>
            <person name="Zeng Q."/>
            <person name="Gargeya S."/>
            <person name="Fitzgerald M."/>
            <person name="Haas B."/>
            <person name="Abouelleil A."/>
            <person name="Alvarado L."/>
            <person name="Arachchi H.M."/>
            <person name="Berlin A.M."/>
            <person name="Chapman S.B."/>
            <person name="Goldberg J."/>
            <person name="Griggs A."/>
            <person name="Gujja S."/>
            <person name="Hansen M."/>
            <person name="Howarth C."/>
            <person name="Imamovic A."/>
            <person name="Larimer J."/>
            <person name="McCowan C."/>
            <person name="Montmayeur A."/>
            <person name="Murphy C."/>
            <person name="Neiman D."/>
            <person name="Pearson M."/>
            <person name="Priest M."/>
            <person name="Roberts A."/>
            <person name="Saif S."/>
            <person name="Shea T."/>
            <person name="Sisk P."/>
            <person name="Sykes S."/>
            <person name="Wortman J."/>
            <person name="Nusbaum C."/>
            <person name="Birren B."/>
        </authorList>
    </citation>
    <scope>NUCLEOTIDE SEQUENCE [LARGE SCALE GENOMIC DNA]</scope>
    <source>
        <strain evidence="3">race PST-78</strain>
    </source>
</reference>
<feature type="region of interest" description="Disordered" evidence="1">
    <location>
        <begin position="46"/>
        <end position="65"/>
    </location>
</feature>
<keyword evidence="3" id="KW-1185">Reference proteome</keyword>
<dbReference type="AlphaFoldDB" id="A0A0L0V9E2"/>
<dbReference type="OrthoDB" id="2508363at2759"/>
<accession>A0A0L0V9E2</accession>
<dbReference type="EMBL" id="AJIL01000091">
    <property type="protein sequence ID" value="KNE95811.1"/>
    <property type="molecule type" value="Genomic_DNA"/>
</dbReference>
<proteinExistence type="predicted"/>
<gene>
    <name evidence="2" type="ORF">PSTG_10871</name>
</gene>
<sequence>MRKKRRKKVKCLPSSVEISRLKARLRQRFTPLPLLNFKKKDPEAVALPSAETTPELLSEEEEEEAPNEELIKTLVKKLVKIYQTYLTTSSREYQESLLDRAQESQKVLHKLIGNSAVEAYVKGWNPWDKKKKLFPAPPKMKNKGKKRPRTQSLTNQFFSLPFSSKHPKGLNTDLKDPEKWRQLGQVTTILKHMLHHM</sequence>
<comment type="caution">
    <text evidence="2">The sequence shown here is derived from an EMBL/GenBank/DDBJ whole genome shotgun (WGS) entry which is preliminary data.</text>
</comment>
<evidence type="ECO:0000256" key="1">
    <source>
        <dbReference type="SAM" id="MobiDB-lite"/>
    </source>
</evidence>
<protein>
    <submittedName>
        <fullName evidence="2">Uncharacterized protein</fullName>
    </submittedName>
</protein>
<name>A0A0L0V9E2_9BASI</name>
<evidence type="ECO:0000313" key="2">
    <source>
        <dbReference type="EMBL" id="KNE95811.1"/>
    </source>
</evidence>
<dbReference type="Proteomes" id="UP000054564">
    <property type="component" value="Unassembled WGS sequence"/>
</dbReference>
<organism evidence="2 3">
    <name type="scientific">Puccinia striiformis f. sp. tritici PST-78</name>
    <dbReference type="NCBI Taxonomy" id="1165861"/>
    <lineage>
        <taxon>Eukaryota</taxon>
        <taxon>Fungi</taxon>
        <taxon>Dikarya</taxon>
        <taxon>Basidiomycota</taxon>
        <taxon>Pucciniomycotina</taxon>
        <taxon>Pucciniomycetes</taxon>
        <taxon>Pucciniales</taxon>
        <taxon>Pucciniaceae</taxon>
        <taxon>Puccinia</taxon>
    </lineage>
</organism>
<evidence type="ECO:0000313" key="3">
    <source>
        <dbReference type="Proteomes" id="UP000054564"/>
    </source>
</evidence>